<comment type="caution">
    <text evidence="2">The sequence shown here is derived from an EMBL/GenBank/DDBJ whole genome shotgun (WGS) entry which is preliminary data.</text>
</comment>
<accession>A0AAJ0F9Z3</accession>
<evidence type="ECO:0000313" key="3">
    <source>
        <dbReference type="Proteomes" id="UP001239445"/>
    </source>
</evidence>
<protein>
    <recommendedName>
        <fullName evidence="4">Alpha/beta-hydrolase</fullName>
    </recommendedName>
</protein>
<dbReference type="AlphaFoldDB" id="A0AAJ0F9Z3"/>
<dbReference type="EMBL" id="MU839828">
    <property type="protein sequence ID" value="KAK1759582.1"/>
    <property type="molecule type" value="Genomic_DNA"/>
</dbReference>
<evidence type="ECO:0000313" key="2">
    <source>
        <dbReference type="EMBL" id="KAK1759582.1"/>
    </source>
</evidence>
<name>A0AAJ0F9Z3_9PEZI</name>
<dbReference type="InterPro" id="IPR029058">
    <property type="entry name" value="AB_hydrolase_fold"/>
</dbReference>
<feature type="compositionally biased region" description="Polar residues" evidence="1">
    <location>
        <begin position="263"/>
        <end position="278"/>
    </location>
</feature>
<evidence type="ECO:0000256" key="1">
    <source>
        <dbReference type="SAM" id="MobiDB-lite"/>
    </source>
</evidence>
<proteinExistence type="predicted"/>
<dbReference type="SUPFAM" id="SSF53474">
    <property type="entry name" value="alpha/beta-Hydrolases"/>
    <property type="match status" value="1"/>
</dbReference>
<gene>
    <name evidence="2" type="ORF">QBC47DRAFT_316158</name>
</gene>
<evidence type="ECO:0008006" key="4">
    <source>
        <dbReference type="Google" id="ProtNLM"/>
    </source>
</evidence>
<dbReference type="Proteomes" id="UP001239445">
    <property type="component" value="Unassembled WGS sequence"/>
</dbReference>
<dbReference type="Gene3D" id="3.40.50.1820">
    <property type="entry name" value="alpha/beta hydrolase"/>
    <property type="match status" value="1"/>
</dbReference>
<sequence length="414" mass="47147">MMRRWVSTRTRALQGRKWQPRRYSSFPYQQDIHVPCASSGSITVTLHNLSDHRPTTPLVIWIPPLSYADGYGTPRIMLPRLLDQLPVATINYRWCHPDHHEKTRWPLPIHDILFGYQWTIENLAPPNLSRRDIYVYGSSLGASLAASLALTESHAHEPMAVRGLIAYNGIYNWTTFLPDHPIHKAPRSKSTIPIPIPEPAPQADDDSLSDFRQSMPLLFGDPANIFDPFASPILFFHTSGMNVPADFTTTARSDFTRAVDILSQTPPLSPDTDTSQETIHLKPPRKSHLVFPPRKSTLQIPETLLLHDPPPPFSGHTRRARKSSAVRMNSFRHQAQELAHVMIRSVEMFELKDRMRWDHEFEDPMARVEEAERRVRAVEVPMGGEGGGEGGHWGQLNEEGERVAMEWLRERIGL</sequence>
<keyword evidence="3" id="KW-1185">Reference proteome</keyword>
<reference evidence="2" key="1">
    <citation type="submission" date="2023-06" db="EMBL/GenBank/DDBJ databases">
        <title>Genome-scale phylogeny and comparative genomics of the fungal order Sordariales.</title>
        <authorList>
            <consortium name="Lawrence Berkeley National Laboratory"/>
            <person name="Hensen N."/>
            <person name="Bonometti L."/>
            <person name="Westerberg I."/>
            <person name="Brannstrom I.O."/>
            <person name="Guillou S."/>
            <person name="Cros-Aarteil S."/>
            <person name="Calhoun S."/>
            <person name="Haridas S."/>
            <person name="Kuo A."/>
            <person name="Mondo S."/>
            <person name="Pangilinan J."/>
            <person name="Riley R."/>
            <person name="Labutti K."/>
            <person name="Andreopoulos B."/>
            <person name="Lipzen A."/>
            <person name="Chen C."/>
            <person name="Yanf M."/>
            <person name="Daum C."/>
            <person name="Ng V."/>
            <person name="Clum A."/>
            <person name="Steindorff A."/>
            <person name="Ohm R."/>
            <person name="Martin F."/>
            <person name="Silar P."/>
            <person name="Natvig D."/>
            <person name="Lalanne C."/>
            <person name="Gautier V."/>
            <person name="Ament-Velasquez S.L."/>
            <person name="Kruys A."/>
            <person name="Hutchinson M.I."/>
            <person name="Powell A.J."/>
            <person name="Barry K."/>
            <person name="Miller A.N."/>
            <person name="Grigoriev I.V."/>
            <person name="Debuchy R."/>
            <person name="Gladieux P."/>
            <person name="Thoren M.H."/>
            <person name="Johannesson H."/>
        </authorList>
    </citation>
    <scope>NUCLEOTIDE SEQUENCE</scope>
    <source>
        <strain evidence="2">PSN4</strain>
    </source>
</reference>
<feature type="region of interest" description="Disordered" evidence="1">
    <location>
        <begin position="263"/>
        <end position="288"/>
    </location>
</feature>
<organism evidence="2 3">
    <name type="scientific">Echria macrotheca</name>
    <dbReference type="NCBI Taxonomy" id="438768"/>
    <lineage>
        <taxon>Eukaryota</taxon>
        <taxon>Fungi</taxon>
        <taxon>Dikarya</taxon>
        <taxon>Ascomycota</taxon>
        <taxon>Pezizomycotina</taxon>
        <taxon>Sordariomycetes</taxon>
        <taxon>Sordariomycetidae</taxon>
        <taxon>Sordariales</taxon>
        <taxon>Schizotheciaceae</taxon>
        <taxon>Echria</taxon>
    </lineage>
</organism>